<accession>A0A809S512</accession>
<evidence type="ECO:0000256" key="4">
    <source>
        <dbReference type="ARBA" id="ARBA00022808"/>
    </source>
</evidence>
<feature type="binding site" evidence="7">
    <location>
        <position position="81"/>
    </location>
    <ligand>
        <name>Fe(3+)</name>
        <dbReference type="ChEBI" id="CHEBI:29034"/>
    </ligand>
</feature>
<dbReference type="GO" id="GO:0005737">
    <property type="term" value="C:cytoplasm"/>
    <property type="evidence" value="ECO:0007669"/>
    <property type="project" value="UniProtKB-SubCell"/>
</dbReference>
<feature type="binding site" evidence="7">
    <location>
        <position position="254"/>
    </location>
    <ligand>
        <name>4-imidazolone-5-propanoate</name>
        <dbReference type="ChEBI" id="CHEBI:77893"/>
    </ligand>
</feature>
<feature type="binding site" evidence="7">
    <location>
        <position position="328"/>
    </location>
    <ligand>
        <name>N-formimidoyl-L-glutamate</name>
        <dbReference type="ChEBI" id="CHEBI:58928"/>
    </ligand>
</feature>
<dbReference type="Gene3D" id="2.30.40.10">
    <property type="entry name" value="Urease, subunit C, domain 1"/>
    <property type="match status" value="1"/>
</dbReference>
<feature type="binding site" evidence="7">
    <location>
        <position position="81"/>
    </location>
    <ligand>
        <name>Zn(2+)</name>
        <dbReference type="ChEBI" id="CHEBI:29105"/>
    </ligand>
</feature>
<comment type="cofactor">
    <cofactor evidence="7">
        <name>Zn(2+)</name>
        <dbReference type="ChEBI" id="CHEBI:29105"/>
    </cofactor>
    <cofactor evidence="7">
        <name>Fe(3+)</name>
        <dbReference type="ChEBI" id="CHEBI:29034"/>
    </cofactor>
    <text evidence="7">Binds 1 zinc or iron ion per subunit.</text>
</comment>
<keyword evidence="4 7" id="KW-0369">Histidine metabolism</keyword>
<dbReference type="AlphaFoldDB" id="A0A809S512"/>
<keyword evidence="3 7" id="KW-0378">Hydrolase</keyword>
<feature type="binding site" evidence="7">
    <location>
        <position position="90"/>
    </location>
    <ligand>
        <name>4-imidazolone-5-propanoate</name>
        <dbReference type="ChEBI" id="CHEBI:77893"/>
    </ligand>
</feature>
<dbReference type="Pfam" id="PF01979">
    <property type="entry name" value="Amidohydro_1"/>
    <property type="match status" value="1"/>
</dbReference>
<feature type="domain" description="Amidohydrolase-related" evidence="8">
    <location>
        <begin position="72"/>
        <end position="398"/>
    </location>
</feature>
<name>A0A809S512_9BACT</name>
<dbReference type="SUPFAM" id="SSF51338">
    <property type="entry name" value="Composite domain of metallo-dependent hydrolases"/>
    <property type="match status" value="1"/>
</dbReference>
<dbReference type="PANTHER" id="PTHR42752:SF1">
    <property type="entry name" value="IMIDAZOLONEPROPIONASE-RELATED"/>
    <property type="match status" value="1"/>
</dbReference>
<dbReference type="GO" id="GO:0050480">
    <property type="term" value="F:imidazolonepropionase activity"/>
    <property type="evidence" value="ECO:0007669"/>
    <property type="project" value="UniProtKB-UniRule"/>
</dbReference>
<dbReference type="Proteomes" id="UP000662873">
    <property type="component" value="Chromosome"/>
</dbReference>
<feature type="binding site" evidence="7">
    <location>
        <position position="83"/>
    </location>
    <ligand>
        <name>Zn(2+)</name>
        <dbReference type="ChEBI" id="CHEBI:29105"/>
    </ligand>
</feature>
<dbReference type="UniPathway" id="UPA00379">
    <property type="reaction ID" value="UER00551"/>
</dbReference>
<dbReference type="SUPFAM" id="SSF51556">
    <property type="entry name" value="Metallo-dependent hydrolases"/>
    <property type="match status" value="1"/>
</dbReference>
<dbReference type="EMBL" id="AP021858">
    <property type="protein sequence ID" value="BBO23957.1"/>
    <property type="molecule type" value="Genomic_DNA"/>
</dbReference>
<feature type="binding site" evidence="7">
    <location>
        <position position="153"/>
    </location>
    <ligand>
        <name>N-formimidoyl-L-glutamate</name>
        <dbReference type="ChEBI" id="CHEBI:58928"/>
    </ligand>
</feature>
<keyword evidence="2 7" id="KW-0479">Metal-binding</keyword>
<dbReference type="NCBIfam" id="TIGR01224">
    <property type="entry name" value="hutI"/>
    <property type="match status" value="1"/>
</dbReference>
<comment type="subcellular location">
    <subcellularLocation>
        <location evidence="7">Cytoplasm</location>
    </subcellularLocation>
</comment>
<sequence length="415" mass="44445">MLGRLAVVNAGELVTLRGPQVPRTREAMREVGIVASGGFFVEDGIFTFVATSNEVEDRIEPGDTVVDAGGRVVMPGFVDAHTHLVFAGDRFRDFEWRALGKSYAEIAQEGGGIRSTMRATRLTGENELLALASKRSRWMMRCGTTTAEVKSGYGLTKVDELKMLRVIRSLSEEAAINMVPTFLGLHALPPEFEGDRSGYVEMMLDEVLPQVAAENLADWADVFVEEGYFSPDDAERLAERAQNLGLGLRMHVDQMQDSGGAALAARLGAATADHLEFASESGIAALAEAGVVPVLLPGSVLGLGKTRYPNARAMIEAGLPVVVATDFNPGSSPCPSLPTTLSLACTMMGMTPEEALISATVNAAHSLGLGHEVGSIEEGKRADFVIHDAEDWRETLVYSGRETAFEVYVAGNRAL</sequence>
<dbReference type="KEGG" id="npy:NPRO_15520"/>
<dbReference type="InterPro" id="IPR032466">
    <property type="entry name" value="Metal_Hydrolase"/>
</dbReference>
<feature type="binding site" evidence="7">
    <location>
        <position position="153"/>
    </location>
    <ligand>
        <name>4-imidazolone-5-propanoate</name>
        <dbReference type="ChEBI" id="CHEBI:77893"/>
    </ligand>
</feature>
<protein>
    <recommendedName>
        <fullName evidence="1 7">Imidazolonepropionase</fullName>
        <ecNumber evidence="1 7">3.5.2.7</ecNumber>
    </recommendedName>
    <alternativeName>
        <fullName evidence="7">Imidazolone-5-propionate hydrolase</fullName>
    </alternativeName>
</protein>
<dbReference type="GO" id="GO:0019557">
    <property type="term" value="P:L-histidine catabolic process to glutamate and formate"/>
    <property type="evidence" value="ECO:0007669"/>
    <property type="project" value="UniProtKB-UniPathway"/>
</dbReference>
<dbReference type="GO" id="GO:0005506">
    <property type="term" value="F:iron ion binding"/>
    <property type="evidence" value="ECO:0007669"/>
    <property type="project" value="UniProtKB-UniRule"/>
</dbReference>
<keyword evidence="5 7" id="KW-0862">Zinc</keyword>
<evidence type="ECO:0000256" key="5">
    <source>
        <dbReference type="ARBA" id="ARBA00022833"/>
    </source>
</evidence>
<feature type="binding site" evidence="7">
    <location>
        <position position="331"/>
    </location>
    <ligand>
        <name>4-imidazolone-5-propanoate</name>
        <dbReference type="ChEBI" id="CHEBI:77893"/>
    </ligand>
</feature>
<feature type="binding site" evidence="7">
    <location>
        <position position="326"/>
    </location>
    <ligand>
        <name>Fe(3+)</name>
        <dbReference type="ChEBI" id="CHEBI:29034"/>
    </ligand>
</feature>
<comment type="function">
    <text evidence="7">Catalyzes the hydrolytic cleavage of the carbon-nitrogen bond in imidazolone-5-propanoate to yield N-formimidoyl-L-glutamate. It is the third step in the universal histidine degradation pathway.</text>
</comment>
<dbReference type="Gene3D" id="3.20.20.140">
    <property type="entry name" value="Metal-dependent hydrolases"/>
    <property type="match status" value="1"/>
</dbReference>
<dbReference type="FunFam" id="3.20.20.140:FF:000007">
    <property type="entry name" value="Imidazolonepropionase"/>
    <property type="match status" value="1"/>
</dbReference>
<evidence type="ECO:0000256" key="1">
    <source>
        <dbReference type="ARBA" id="ARBA00012864"/>
    </source>
</evidence>
<dbReference type="InterPro" id="IPR011059">
    <property type="entry name" value="Metal-dep_hydrolase_composite"/>
</dbReference>
<feature type="binding site" evidence="7">
    <location>
        <position position="83"/>
    </location>
    <ligand>
        <name>Fe(3+)</name>
        <dbReference type="ChEBI" id="CHEBI:29034"/>
    </ligand>
</feature>
<gene>
    <name evidence="7" type="primary">hutI</name>
    <name evidence="9" type="ORF">NPRO_15520</name>
</gene>
<evidence type="ECO:0000313" key="10">
    <source>
        <dbReference type="Proteomes" id="UP000662873"/>
    </source>
</evidence>
<dbReference type="GO" id="GO:0019556">
    <property type="term" value="P:L-histidine catabolic process to glutamate and formamide"/>
    <property type="evidence" value="ECO:0007669"/>
    <property type="project" value="UniProtKB-UniRule"/>
</dbReference>
<dbReference type="InterPro" id="IPR005920">
    <property type="entry name" value="HutI"/>
</dbReference>
<dbReference type="PANTHER" id="PTHR42752">
    <property type="entry name" value="IMIDAZOLONEPROPIONASE"/>
    <property type="match status" value="1"/>
</dbReference>
<evidence type="ECO:0000313" key="9">
    <source>
        <dbReference type="EMBL" id="BBO23957.1"/>
    </source>
</evidence>
<comment type="similarity">
    <text evidence="7">Belongs to the metallo-dependent hydrolases superfamily. HutI family.</text>
</comment>
<comment type="pathway">
    <text evidence="7">Amino-acid degradation; L-histidine degradation into L-glutamate; N-formimidoyl-L-glutamate from L-histidine: step 3/3.</text>
</comment>
<dbReference type="InterPro" id="IPR006680">
    <property type="entry name" value="Amidohydro-rel"/>
</dbReference>
<evidence type="ECO:0000256" key="2">
    <source>
        <dbReference type="ARBA" id="ARBA00022723"/>
    </source>
</evidence>
<feature type="binding site" evidence="7">
    <location>
        <position position="330"/>
    </location>
    <ligand>
        <name>N-formimidoyl-L-glutamate</name>
        <dbReference type="ChEBI" id="CHEBI:58928"/>
    </ligand>
</feature>
<reference evidence="9" key="1">
    <citation type="journal article" name="DNA Res.">
        <title>The physiological potential of anammox bacteria as revealed by their core genome structure.</title>
        <authorList>
            <person name="Okubo T."/>
            <person name="Toyoda A."/>
            <person name="Fukuhara K."/>
            <person name="Uchiyama I."/>
            <person name="Harigaya Y."/>
            <person name="Kuroiwa M."/>
            <person name="Suzuki T."/>
            <person name="Murakami Y."/>
            <person name="Suwa Y."/>
            <person name="Takami H."/>
        </authorList>
    </citation>
    <scope>NUCLEOTIDE SEQUENCE</scope>
    <source>
        <strain evidence="9">317325-2</strain>
    </source>
</reference>
<evidence type="ECO:0000259" key="8">
    <source>
        <dbReference type="Pfam" id="PF01979"/>
    </source>
</evidence>
<evidence type="ECO:0000256" key="7">
    <source>
        <dbReference type="HAMAP-Rule" id="MF_00372"/>
    </source>
</evidence>
<proteinExistence type="inferred from homology"/>
<evidence type="ECO:0000256" key="6">
    <source>
        <dbReference type="ARBA" id="ARBA00023004"/>
    </source>
</evidence>
<comment type="catalytic activity">
    <reaction evidence="7">
        <text>4-imidazolone-5-propanoate + H2O = N-formimidoyl-L-glutamate</text>
        <dbReference type="Rhea" id="RHEA:23660"/>
        <dbReference type="ChEBI" id="CHEBI:15377"/>
        <dbReference type="ChEBI" id="CHEBI:58928"/>
        <dbReference type="ChEBI" id="CHEBI:77893"/>
        <dbReference type="EC" id="3.5.2.7"/>
    </reaction>
</comment>
<feature type="binding site" evidence="7">
    <location>
        <position position="251"/>
    </location>
    <ligand>
        <name>Fe(3+)</name>
        <dbReference type="ChEBI" id="CHEBI:29034"/>
    </ligand>
</feature>
<evidence type="ECO:0000256" key="3">
    <source>
        <dbReference type="ARBA" id="ARBA00022801"/>
    </source>
</evidence>
<feature type="binding site" evidence="7">
    <location>
        <position position="326"/>
    </location>
    <ligand>
        <name>Zn(2+)</name>
        <dbReference type="ChEBI" id="CHEBI:29105"/>
    </ligand>
</feature>
<organism evidence="9 10">
    <name type="scientific">Candidatus Nitrosymbiomonas proteolyticus</name>
    <dbReference type="NCBI Taxonomy" id="2608984"/>
    <lineage>
        <taxon>Bacteria</taxon>
        <taxon>Bacillati</taxon>
        <taxon>Armatimonadota</taxon>
        <taxon>Armatimonadota incertae sedis</taxon>
        <taxon>Candidatus Nitrosymbiomonas</taxon>
    </lineage>
</organism>
<feature type="binding site" evidence="7">
    <location>
        <position position="186"/>
    </location>
    <ligand>
        <name>4-imidazolone-5-propanoate</name>
        <dbReference type="ChEBI" id="CHEBI:77893"/>
    </ligand>
</feature>
<dbReference type="EC" id="3.5.2.7" evidence="1 7"/>
<keyword evidence="7" id="KW-0963">Cytoplasm</keyword>
<feature type="binding site" evidence="7">
    <location>
        <position position="251"/>
    </location>
    <ligand>
        <name>Zn(2+)</name>
        <dbReference type="ChEBI" id="CHEBI:29105"/>
    </ligand>
</feature>
<dbReference type="GO" id="GO:0008270">
    <property type="term" value="F:zinc ion binding"/>
    <property type="evidence" value="ECO:0007669"/>
    <property type="project" value="UniProtKB-UniRule"/>
</dbReference>
<keyword evidence="6 7" id="KW-0408">Iron</keyword>
<dbReference type="HAMAP" id="MF_00372">
    <property type="entry name" value="HutI"/>
    <property type="match status" value="1"/>
</dbReference>